<feature type="domain" description="RNA polymerase sigma-70 region 2" evidence="7">
    <location>
        <begin position="39"/>
        <end position="105"/>
    </location>
</feature>
<dbReference type="InterPro" id="IPR013325">
    <property type="entry name" value="RNA_pol_sigma_r2"/>
</dbReference>
<dbReference type="Proteomes" id="UP000219972">
    <property type="component" value="Unassembled WGS sequence"/>
</dbReference>
<dbReference type="Gene3D" id="1.10.10.10">
    <property type="entry name" value="Winged helix-like DNA-binding domain superfamily/Winged helix DNA-binding domain"/>
    <property type="match status" value="1"/>
</dbReference>
<dbReference type="Pfam" id="PF04542">
    <property type="entry name" value="Sigma70_r2"/>
    <property type="match status" value="1"/>
</dbReference>
<evidence type="ECO:0000313" key="9">
    <source>
        <dbReference type="EMBL" id="PDS51297.1"/>
    </source>
</evidence>
<feature type="domain" description="RNA polymerase sigma factor 70 region 4 type 2" evidence="8">
    <location>
        <begin position="146"/>
        <end position="197"/>
    </location>
</feature>
<dbReference type="GO" id="GO:0003677">
    <property type="term" value="F:DNA binding"/>
    <property type="evidence" value="ECO:0007669"/>
    <property type="project" value="UniProtKB-KW"/>
</dbReference>
<dbReference type="NCBIfam" id="TIGR02937">
    <property type="entry name" value="sigma70-ECF"/>
    <property type="match status" value="1"/>
</dbReference>
<keyword evidence="2 6" id="KW-0805">Transcription regulation</keyword>
<dbReference type="AlphaFoldDB" id="A0A3S0QP90"/>
<evidence type="ECO:0000256" key="3">
    <source>
        <dbReference type="ARBA" id="ARBA00023082"/>
    </source>
</evidence>
<dbReference type="InterPro" id="IPR007627">
    <property type="entry name" value="RNA_pol_sigma70_r2"/>
</dbReference>
<evidence type="ECO:0000256" key="6">
    <source>
        <dbReference type="RuleBase" id="RU000716"/>
    </source>
</evidence>
<evidence type="ECO:0000256" key="2">
    <source>
        <dbReference type="ARBA" id="ARBA00023015"/>
    </source>
</evidence>
<dbReference type="Pfam" id="PF08281">
    <property type="entry name" value="Sigma70_r4_2"/>
    <property type="match status" value="1"/>
</dbReference>
<name>A0A3S0QP90_9HYPH</name>
<keyword evidence="4 6" id="KW-0238">DNA-binding</keyword>
<evidence type="ECO:0000313" key="12">
    <source>
        <dbReference type="Proteomes" id="UP000273611"/>
    </source>
</evidence>
<dbReference type="SUPFAM" id="SSF88659">
    <property type="entry name" value="Sigma3 and sigma4 domains of RNA polymerase sigma factors"/>
    <property type="match status" value="1"/>
</dbReference>
<comment type="similarity">
    <text evidence="1 6">Belongs to the sigma-70 factor family. ECF subfamily.</text>
</comment>
<dbReference type="InterPro" id="IPR000838">
    <property type="entry name" value="RNA_pol_sigma70_ECF_CS"/>
</dbReference>
<organism evidence="10 12">
    <name type="scientific">Rhizobium anhuiense</name>
    <dbReference type="NCBI Taxonomy" id="1184720"/>
    <lineage>
        <taxon>Bacteria</taxon>
        <taxon>Pseudomonadati</taxon>
        <taxon>Pseudomonadota</taxon>
        <taxon>Alphaproteobacteria</taxon>
        <taxon>Hyphomicrobiales</taxon>
        <taxon>Rhizobiaceae</taxon>
        <taxon>Rhizobium/Agrobacterium group</taxon>
        <taxon>Rhizobium</taxon>
    </lineage>
</organism>
<dbReference type="InterPro" id="IPR036388">
    <property type="entry name" value="WH-like_DNA-bd_sf"/>
</dbReference>
<dbReference type="InterPro" id="IPR014284">
    <property type="entry name" value="RNA_pol_sigma-70_dom"/>
</dbReference>
<keyword evidence="5 6" id="KW-0804">Transcription</keyword>
<reference evidence="9 11" key="2">
    <citation type="submission" date="2017-09" db="EMBL/GenBank/DDBJ databases">
        <title>Comparative genomics of rhizobia isolated from Phaseolus vulgaris in China.</title>
        <authorList>
            <person name="Tong W."/>
        </authorList>
    </citation>
    <scope>NUCLEOTIDE SEQUENCE [LARGE SCALE GENOMIC DNA]</scope>
    <source>
        <strain evidence="9 11">Y27</strain>
    </source>
</reference>
<evidence type="ECO:0000259" key="8">
    <source>
        <dbReference type="Pfam" id="PF08281"/>
    </source>
</evidence>
<evidence type="ECO:0000256" key="4">
    <source>
        <dbReference type="ARBA" id="ARBA00023125"/>
    </source>
</evidence>
<dbReference type="Gene3D" id="1.10.1740.10">
    <property type="match status" value="1"/>
</dbReference>
<evidence type="ECO:0000256" key="5">
    <source>
        <dbReference type="ARBA" id="ARBA00023163"/>
    </source>
</evidence>
<dbReference type="SUPFAM" id="SSF88946">
    <property type="entry name" value="Sigma2 domain of RNA polymerase sigma factors"/>
    <property type="match status" value="1"/>
</dbReference>
<dbReference type="GO" id="GO:0006352">
    <property type="term" value="P:DNA-templated transcription initiation"/>
    <property type="evidence" value="ECO:0007669"/>
    <property type="project" value="InterPro"/>
</dbReference>
<keyword evidence="3 6" id="KW-0731">Sigma factor</keyword>
<accession>A0A3S0QP90</accession>
<dbReference type="PANTHER" id="PTHR43133:SF51">
    <property type="entry name" value="RNA POLYMERASE SIGMA FACTOR"/>
    <property type="match status" value="1"/>
</dbReference>
<dbReference type="PROSITE" id="PS01063">
    <property type="entry name" value="SIGMA70_ECF"/>
    <property type="match status" value="1"/>
</dbReference>
<comment type="caution">
    <text evidence="10">The sequence shown here is derived from an EMBL/GenBank/DDBJ whole genome shotgun (WGS) entry which is preliminary data.</text>
</comment>
<dbReference type="PANTHER" id="PTHR43133">
    <property type="entry name" value="RNA POLYMERASE ECF-TYPE SIGMA FACTO"/>
    <property type="match status" value="1"/>
</dbReference>
<evidence type="ECO:0000256" key="1">
    <source>
        <dbReference type="ARBA" id="ARBA00010641"/>
    </source>
</evidence>
<sequence>MTAIPVPAERHRQEVSTLSDAELVPLARMGDEPAIRAIIQRHNRRLFRTARAIIRNDAEAEDVVQAAYIKAFSNLAAFRGDAQFSTWLTRIALNEALARVRRQKNTTGLEEIDMQTRWGGDVLQFPSSLSATDPETELARSQARHLLENAVDELPDDFRAIFVLRDVEGMGTDEAASYLGIRPETAKTRLHRARKLMRQSIENQLSGAFSALFPFDGARCAFMADRVIAALRHKTP</sequence>
<keyword evidence="11" id="KW-1185">Reference proteome</keyword>
<reference evidence="10" key="3">
    <citation type="submission" date="2018-11" db="EMBL/GenBank/DDBJ databases">
        <authorList>
            <person name="Huo Y."/>
        </authorList>
    </citation>
    <scope>NUCLEOTIDE SEQUENCE</scope>
    <source>
        <strain evidence="10">CCBAU 23252</strain>
    </source>
</reference>
<dbReference type="InterPro" id="IPR013249">
    <property type="entry name" value="RNA_pol_sigma70_r4_t2"/>
</dbReference>
<evidence type="ECO:0000313" key="11">
    <source>
        <dbReference type="Proteomes" id="UP000219972"/>
    </source>
</evidence>
<dbReference type="NCBIfam" id="NF008888">
    <property type="entry name" value="PRK11922.1"/>
    <property type="match status" value="1"/>
</dbReference>
<dbReference type="InterPro" id="IPR013324">
    <property type="entry name" value="RNA_pol_sigma_r3/r4-like"/>
</dbReference>
<dbReference type="GeneID" id="75222557"/>
<evidence type="ECO:0000313" key="10">
    <source>
        <dbReference type="EMBL" id="RUM00474.1"/>
    </source>
</evidence>
<dbReference type="CDD" id="cd06171">
    <property type="entry name" value="Sigma70_r4"/>
    <property type="match status" value="1"/>
</dbReference>
<dbReference type="Proteomes" id="UP000273611">
    <property type="component" value="Unassembled WGS sequence"/>
</dbReference>
<dbReference type="InterPro" id="IPR039425">
    <property type="entry name" value="RNA_pol_sigma-70-like"/>
</dbReference>
<reference evidence="10 12" key="1">
    <citation type="journal article" date="2015" name="Int. J. Syst. Evol. Microbiol.">
        <title>Rhizobium anhuiense sp. nov., isolated from effective nodules of Vicia faba and Pisum sativum.</title>
        <authorList>
            <person name="Zhang Y.J."/>
            <person name="Zheng W.T."/>
            <person name="Everall I."/>
            <person name="Young J.P."/>
            <person name="Zhang X.X."/>
            <person name="Tian C.F."/>
            <person name="Sui X.H."/>
            <person name="Wang E.T."/>
            <person name="Chen W.X."/>
        </authorList>
    </citation>
    <scope>NUCLEOTIDE SEQUENCE [LARGE SCALE GENOMIC DNA]</scope>
    <source>
        <strain evidence="10 12">CCBAU 23252</strain>
    </source>
</reference>
<dbReference type="EMBL" id="NWSL01000008">
    <property type="protein sequence ID" value="PDS51297.1"/>
    <property type="molecule type" value="Genomic_DNA"/>
</dbReference>
<dbReference type="GO" id="GO:0016987">
    <property type="term" value="F:sigma factor activity"/>
    <property type="evidence" value="ECO:0007669"/>
    <property type="project" value="UniProtKB-KW"/>
</dbReference>
<dbReference type="EMBL" id="RIBW01000007">
    <property type="protein sequence ID" value="RUM00474.1"/>
    <property type="molecule type" value="Genomic_DNA"/>
</dbReference>
<protein>
    <recommendedName>
        <fullName evidence="6">RNA polymerase sigma factor</fullName>
    </recommendedName>
</protein>
<dbReference type="RefSeq" id="WP_097543388.1">
    <property type="nucleotide sequence ID" value="NZ_BMFI01000007.1"/>
</dbReference>
<gene>
    <name evidence="9" type="ORF">CO662_15570</name>
    <name evidence="10" type="ORF">EEQ99_17240</name>
</gene>
<evidence type="ECO:0000259" key="7">
    <source>
        <dbReference type="Pfam" id="PF04542"/>
    </source>
</evidence>
<proteinExistence type="inferred from homology"/>